<protein>
    <recommendedName>
        <fullName evidence="2">Arb2 domain-containing protein</fullName>
    </recommendedName>
</protein>
<feature type="region of interest" description="Disordered" evidence="1">
    <location>
        <begin position="393"/>
        <end position="417"/>
    </location>
</feature>
<evidence type="ECO:0000256" key="1">
    <source>
        <dbReference type="SAM" id="MobiDB-lite"/>
    </source>
</evidence>
<sequence length="417" mass="47266">MFRRLASGLPKDPFFPHDLRGLGYFVNDEDEIRSIENPKAYFKFFLTKNDRHNCVQREAMNDAIRNLIADRLQNLGLEKVYLPLGAQPSEPSVPIFISSGLQDKKRIIILFYECTQDLGVFAHRIIGGKGGINEGSAVNFVKYIQSQKTSPDNDDSPGIILANMGQLKWWRLGKQAITQTSWNALPAPSAVEEAYRFDEEKNTIPGNRNTYEHVEYIFNEVVEKLVDPDAKLDIVGVSDGAVQVQTFLNKEENFNKWNNRVSAVAVLATYFLAHEITDPDFAKWFIGHGRAYIVSPEPATFLVADENGRKRIPAYGCPVFSLGEPYYAETMLIKGYKIVLDWFLEVAADPDYENPKFERLGDDSDDEEVEQTWANYENPNDIKEENRVVEIEDAAESGTPKKQVSFAAGEDNKENMK</sequence>
<dbReference type="Pfam" id="PF22749">
    <property type="entry name" value="Arb2"/>
    <property type="match status" value="1"/>
</dbReference>
<dbReference type="EMBL" id="FJOG01000082">
    <property type="protein sequence ID" value="CZR69870.1"/>
    <property type="molecule type" value="Genomic_DNA"/>
</dbReference>
<dbReference type="AlphaFoldDB" id="A0A1L7XXY2"/>
<organism evidence="3 4">
    <name type="scientific">Phialocephala subalpina</name>
    <dbReference type="NCBI Taxonomy" id="576137"/>
    <lineage>
        <taxon>Eukaryota</taxon>
        <taxon>Fungi</taxon>
        <taxon>Dikarya</taxon>
        <taxon>Ascomycota</taxon>
        <taxon>Pezizomycotina</taxon>
        <taxon>Leotiomycetes</taxon>
        <taxon>Helotiales</taxon>
        <taxon>Mollisiaceae</taxon>
        <taxon>Phialocephala</taxon>
        <taxon>Phialocephala fortinii species complex</taxon>
    </lineage>
</organism>
<reference evidence="3 4" key="1">
    <citation type="submission" date="2016-03" db="EMBL/GenBank/DDBJ databases">
        <authorList>
            <person name="Ploux O."/>
        </authorList>
    </citation>
    <scope>NUCLEOTIDE SEQUENCE [LARGE SCALE GENOMIC DNA]</scope>
    <source>
        <strain evidence="3 4">UAMH 11012</strain>
    </source>
</reference>
<name>A0A1L7XXY2_9HELO</name>
<accession>A0A1L7XXY2</accession>
<evidence type="ECO:0000313" key="4">
    <source>
        <dbReference type="Proteomes" id="UP000184330"/>
    </source>
</evidence>
<dbReference type="GO" id="GO:0031048">
    <property type="term" value="P:regulatory ncRNA-mediated heterochromatin formation"/>
    <property type="evidence" value="ECO:0007669"/>
    <property type="project" value="TreeGrafter"/>
</dbReference>
<proteinExistence type="predicted"/>
<dbReference type="GO" id="GO:0005634">
    <property type="term" value="C:nucleus"/>
    <property type="evidence" value="ECO:0007669"/>
    <property type="project" value="TreeGrafter"/>
</dbReference>
<evidence type="ECO:0000259" key="2">
    <source>
        <dbReference type="Pfam" id="PF22749"/>
    </source>
</evidence>
<evidence type="ECO:0000313" key="3">
    <source>
        <dbReference type="EMBL" id="CZR69870.1"/>
    </source>
</evidence>
<dbReference type="STRING" id="576137.A0A1L7XXY2"/>
<dbReference type="PANTHER" id="PTHR21357">
    <property type="entry name" value="FAM172 FAMILY PROTEIN HOMOLOG CG10038"/>
    <property type="match status" value="1"/>
</dbReference>
<keyword evidence="4" id="KW-1185">Reference proteome</keyword>
<dbReference type="OrthoDB" id="421951at2759"/>
<dbReference type="InterPro" id="IPR048263">
    <property type="entry name" value="Arb2"/>
</dbReference>
<dbReference type="PANTHER" id="PTHR21357:SF4">
    <property type="entry name" value="FAM172 FAMILY PROTEIN HOMOLOG CG10038"/>
    <property type="match status" value="1"/>
</dbReference>
<dbReference type="InterPro" id="IPR053858">
    <property type="entry name" value="Arb2_dom"/>
</dbReference>
<gene>
    <name evidence="3" type="ORF">PAC_19770</name>
</gene>
<feature type="region of interest" description="Disordered" evidence="1">
    <location>
        <begin position="355"/>
        <end position="381"/>
    </location>
</feature>
<dbReference type="Proteomes" id="UP000184330">
    <property type="component" value="Unassembled WGS sequence"/>
</dbReference>
<feature type="domain" description="Arb2" evidence="2">
    <location>
        <begin position="15"/>
        <end position="298"/>
    </location>
</feature>
<dbReference type="GO" id="GO:0035197">
    <property type="term" value="F:siRNA binding"/>
    <property type="evidence" value="ECO:0007669"/>
    <property type="project" value="TreeGrafter"/>
</dbReference>